<proteinExistence type="predicted"/>
<dbReference type="AlphaFoldDB" id="A0A371DLS4"/>
<evidence type="ECO:0000313" key="2">
    <source>
        <dbReference type="Proteomes" id="UP000256964"/>
    </source>
</evidence>
<protein>
    <submittedName>
        <fullName evidence="1">Uncharacterized protein</fullName>
    </submittedName>
</protein>
<name>A0A371DLS4_9APHY</name>
<sequence>MAIFNRRDALTCNHASSRGATRSARIRRCTEYQLRCQTREVDTKACASSLPCVPPRRAKLMRGGHGSEACGYTTGEEWHRRAVLWVTAIHVAGPEPCRKAATMVRMPSAGALKTNFYPTSADEGDDAALPHRIWP</sequence>
<dbReference type="Proteomes" id="UP000256964">
    <property type="component" value="Unassembled WGS sequence"/>
</dbReference>
<gene>
    <name evidence="1" type="ORF">OH76DRAFT_1399394</name>
</gene>
<organism evidence="1 2">
    <name type="scientific">Lentinus brumalis</name>
    <dbReference type="NCBI Taxonomy" id="2498619"/>
    <lineage>
        <taxon>Eukaryota</taxon>
        <taxon>Fungi</taxon>
        <taxon>Dikarya</taxon>
        <taxon>Basidiomycota</taxon>
        <taxon>Agaricomycotina</taxon>
        <taxon>Agaricomycetes</taxon>
        <taxon>Polyporales</taxon>
        <taxon>Polyporaceae</taxon>
        <taxon>Lentinus</taxon>
    </lineage>
</organism>
<dbReference type="EMBL" id="KZ857387">
    <property type="protein sequence ID" value="RDX53483.1"/>
    <property type="molecule type" value="Genomic_DNA"/>
</dbReference>
<keyword evidence="2" id="KW-1185">Reference proteome</keyword>
<evidence type="ECO:0000313" key="1">
    <source>
        <dbReference type="EMBL" id="RDX53483.1"/>
    </source>
</evidence>
<accession>A0A371DLS4</accession>
<reference evidence="1 2" key="1">
    <citation type="journal article" date="2018" name="Biotechnol. Biofuels">
        <title>Integrative visual omics of the white-rot fungus Polyporus brumalis exposes the biotechnological potential of its oxidative enzymes for delignifying raw plant biomass.</title>
        <authorList>
            <person name="Miyauchi S."/>
            <person name="Rancon A."/>
            <person name="Drula E."/>
            <person name="Hage H."/>
            <person name="Chaduli D."/>
            <person name="Favel A."/>
            <person name="Grisel S."/>
            <person name="Henrissat B."/>
            <person name="Herpoel-Gimbert I."/>
            <person name="Ruiz-Duenas F.J."/>
            <person name="Chevret D."/>
            <person name="Hainaut M."/>
            <person name="Lin J."/>
            <person name="Wang M."/>
            <person name="Pangilinan J."/>
            <person name="Lipzen A."/>
            <person name="Lesage-Meessen L."/>
            <person name="Navarro D."/>
            <person name="Riley R."/>
            <person name="Grigoriev I.V."/>
            <person name="Zhou S."/>
            <person name="Raouche S."/>
            <person name="Rosso M.N."/>
        </authorList>
    </citation>
    <scope>NUCLEOTIDE SEQUENCE [LARGE SCALE GENOMIC DNA]</scope>
    <source>
        <strain evidence="1 2">BRFM 1820</strain>
    </source>
</reference>